<reference evidence="2" key="1">
    <citation type="submission" date="2015-07" db="EMBL/GenBank/DDBJ databases">
        <authorList>
            <person name="Rodrigo-Torres Lidia"/>
            <person name="Arahal R.David."/>
        </authorList>
    </citation>
    <scope>NUCLEOTIDE SEQUENCE [LARGE SCALE GENOMIC DNA]</scope>
    <source>
        <strain evidence="2">CECT 5096</strain>
    </source>
</reference>
<evidence type="ECO:0000313" key="1">
    <source>
        <dbReference type="EMBL" id="CTQ76565.1"/>
    </source>
</evidence>
<name>A0A0M7AN64_9HYPH</name>
<sequence>MPQKPKRLPLPKRFSAALTEKAYAKLRDLNADWHFGNNYLLTILLENFDDVIDEKKFQQVMETFIAEYGQPDAGGMKPNKTQG</sequence>
<dbReference type="OrthoDB" id="7644752at2"/>
<dbReference type="RefSeq" id="WP_055117234.1">
    <property type="nucleotide sequence ID" value="NZ_CANKXR010000004.1"/>
</dbReference>
<keyword evidence="2" id="KW-1185">Reference proteome</keyword>
<gene>
    <name evidence="1" type="ORF">LA5096_04794</name>
</gene>
<protein>
    <submittedName>
        <fullName evidence="1">Uncharacterized protein</fullName>
    </submittedName>
</protein>
<dbReference type="STRING" id="311410.LA5095_03512"/>
<accession>A0A0M7AN64</accession>
<organism evidence="1 2">
    <name type="scientific">Roseibium album</name>
    <dbReference type="NCBI Taxonomy" id="311410"/>
    <lineage>
        <taxon>Bacteria</taxon>
        <taxon>Pseudomonadati</taxon>
        <taxon>Pseudomonadota</taxon>
        <taxon>Alphaproteobacteria</taxon>
        <taxon>Hyphomicrobiales</taxon>
        <taxon>Stappiaceae</taxon>
        <taxon>Roseibium</taxon>
    </lineage>
</organism>
<evidence type="ECO:0000313" key="2">
    <source>
        <dbReference type="Proteomes" id="UP000049983"/>
    </source>
</evidence>
<dbReference type="Proteomes" id="UP000049983">
    <property type="component" value="Unassembled WGS sequence"/>
</dbReference>
<proteinExistence type="predicted"/>
<dbReference type="AlphaFoldDB" id="A0A0M7AN64"/>
<dbReference type="EMBL" id="CXWC01000013">
    <property type="protein sequence ID" value="CTQ76565.1"/>
    <property type="molecule type" value="Genomic_DNA"/>
</dbReference>
<dbReference type="GeneID" id="97672075"/>